<dbReference type="EMBL" id="FOQK01000022">
    <property type="protein sequence ID" value="SFI22637.1"/>
    <property type="molecule type" value="Genomic_DNA"/>
</dbReference>
<evidence type="ECO:0000313" key="4">
    <source>
        <dbReference type="Proteomes" id="UP000183639"/>
    </source>
</evidence>
<gene>
    <name evidence="3" type="ORF">SAMN04487861_12233</name>
</gene>
<protein>
    <submittedName>
        <fullName evidence="3">Iron complex transport system substrate-binding protein</fullName>
    </submittedName>
</protein>
<dbReference type="AlphaFoldDB" id="A0A1I3GGS3"/>
<feature type="domain" description="Fe/B12 periplasmic-binding" evidence="2">
    <location>
        <begin position="52"/>
        <end position="324"/>
    </location>
</feature>
<dbReference type="RefSeq" id="WP_075444993.1">
    <property type="nucleotide sequence ID" value="NZ_FOQK01000022.1"/>
</dbReference>
<dbReference type="Proteomes" id="UP000183639">
    <property type="component" value="Unassembled WGS sequence"/>
</dbReference>
<dbReference type="PROSITE" id="PS50983">
    <property type="entry name" value="FE_B12_PBP"/>
    <property type="match status" value="1"/>
</dbReference>
<dbReference type="SUPFAM" id="SSF53807">
    <property type="entry name" value="Helical backbone' metal receptor"/>
    <property type="match status" value="1"/>
</dbReference>
<dbReference type="PANTHER" id="PTHR30535:SF34">
    <property type="entry name" value="MOLYBDATE-BINDING PROTEIN MOLA"/>
    <property type="match status" value="1"/>
</dbReference>
<evidence type="ECO:0000259" key="2">
    <source>
        <dbReference type="PROSITE" id="PS50983"/>
    </source>
</evidence>
<organism evidence="3 4">
    <name type="scientific">Selenomonas ruminantium</name>
    <dbReference type="NCBI Taxonomy" id="971"/>
    <lineage>
        <taxon>Bacteria</taxon>
        <taxon>Bacillati</taxon>
        <taxon>Bacillota</taxon>
        <taxon>Negativicutes</taxon>
        <taxon>Selenomonadales</taxon>
        <taxon>Selenomonadaceae</taxon>
        <taxon>Selenomonas</taxon>
    </lineage>
</organism>
<dbReference type="InterPro" id="IPR002491">
    <property type="entry name" value="ABC_transptr_periplasmic_BD"/>
</dbReference>
<accession>A0A1I3GGS3</accession>
<dbReference type="InterPro" id="IPR050902">
    <property type="entry name" value="ABC_Transporter_SBP"/>
</dbReference>
<sequence>MRRYLLVLLTGLSVFFAGCGRDGEQAAAGQVIQNFDANGYARRTVLQGVPQRVLVLYPGAAEAMLELGLDEHILQTIGAYGSEPEQIAARFAKLPKVKAAFVPAQEEVFALQPDLIIGWAHNFSAMELGEAQTWQMRGIGAYIVPATLPGRSLTLEDAVYPFLRDLGQMFGVEQRAEAYIASCRRQEERAMSQVADLPVATAVVLQDHGRSTYSLYDASYLIDDVLAKAGFANLVRRKTSMVGPERILAYDPDYLVYVSLPGKDGNDLSEEDALGLVNANPDLKRLRAVQQGHIIVIPFAEVNSGNGRAIDALNRLVTGRIRNR</sequence>
<dbReference type="PANTHER" id="PTHR30535">
    <property type="entry name" value="VITAMIN B12-BINDING PROTEIN"/>
    <property type="match status" value="1"/>
</dbReference>
<comment type="similarity">
    <text evidence="1">Belongs to the bacterial solute-binding protein 8 family.</text>
</comment>
<name>A0A1I3GGS3_SELRU</name>
<dbReference type="PROSITE" id="PS51257">
    <property type="entry name" value="PROKAR_LIPOPROTEIN"/>
    <property type="match status" value="1"/>
</dbReference>
<evidence type="ECO:0000256" key="1">
    <source>
        <dbReference type="ARBA" id="ARBA00008814"/>
    </source>
</evidence>
<dbReference type="OrthoDB" id="89746at2"/>
<dbReference type="Pfam" id="PF01497">
    <property type="entry name" value="Peripla_BP_2"/>
    <property type="match status" value="1"/>
</dbReference>
<evidence type="ECO:0000313" key="3">
    <source>
        <dbReference type="EMBL" id="SFI22637.1"/>
    </source>
</evidence>
<proteinExistence type="inferred from homology"/>
<dbReference type="Gene3D" id="3.40.50.1980">
    <property type="entry name" value="Nitrogenase molybdenum iron protein domain"/>
    <property type="match status" value="2"/>
</dbReference>
<reference evidence="3 4" key="1">
    <citation type="submission" date="2016-10" db="EMBL/GenBank/DDBJ databases">
        <authorList>
            <person name="de Groot N.N."/>
        </authorList>
    </citation>
    <scope>NUCLEOTIDE SEQUENCE [LARGE SCALE GENOMIC DNA]</scope>
    <source>
        <strain evidence="3 4">Z108</strain>
    </source>
</reference>